<dbReference type="InterPro" id="IPR054722">
    <property type="entry name" value="PolX-like_BBD"/>
</dbReference>
<reference evidence="4 5" key="1">
    <citation type="journal article" date="2021" name="Commun. Biol.">
        <title>The genome of Shorea leprosula (Dipterocarpaceae) highlights the ecological relevance of drought in aseasonal tropical rainforests.</title>
        <authorList>
            <person name="Ng K.K.S."/>
            <person name="Kobayashi M.J."/>
            <person name="Fawcett J.A."/>
            <person name="Hatakeyama M."/>
            <person name="Paape T."/>
            <person name="Ng C.H."/>
            <person name="Ang C.C."/>
            <person name="Tnah L.H."/>
            <person name="Lee C.T."/>
            <person name="Nishiyama T."/>
            <person name="Sese J."/>
            <person name="O'Brien M.J."/>
            <person name="Copetti D."/>
            <person name="Mohd Noor M.I."/>
            <person name="Ong R.C."/>
            <person name="Putra M."/>
            <person name="Sireger I.Z."/>
            <person name="Indrioko S."/>
            <person name="Kosugi Y."/>
            <person name="Izuno A."/>
            <person name="Isagi Y."/>
            <person name="Lee S.L."/>
            <person name="Shimizu K.K."/>
        </authorList>
    </citation>
    <scope>NUCLEOTIDE SEQUENCE [LARGE SCALE GENOMIC DNA]</scope>
    <source>
        <strain evidence="4">214</strain>
    </source>
</reference>
<dbReference type="SUPFAM" id="SSF57756">
    <property type="entry name" value="Retrovirus zinc finger-like domains"/>
    <property type="match status" value="1"/>
</dbReference>
<feature type="compositionally biased region" description="Basic residues" evidence="2">
    <location>
        <begin position="235"/>
        <end position="251"/>
    </location>
</feature>
<feature type="region of interest" description="Disordered" evidence="2">
    <location>
        <begin position="187"/>
        <end position="283"/>
    </location>
</feature>
<dbReference type="PANTHER" id="PTHR35317:SF28">
    <property type="entry name" value="ZINC FINGER, CCHC-TYPE, RIBONUCLEASE H-LIKE DOMAIN, GAG-PRE-INTEGRASE DOMAIN PROTEIN-RELATED"/>
    <property type="match status" value="1"/>
</dbReference>
<dbReference type="InterPro" id="IPR025724">
    <property type="entry name" value="GAG-pre-integrase_dom"/>
</dbReference>
<protein>
    <recommendedName>
        <fullName evidence="3">CCHC-type domain-containing protein</fullName>
    </recommendedName>
</protein>
<dbReference type="Gene3D" id="3.30.420.10">
    <property type="entry name" value="Ribonuclease H-like superfamily/Ribonuclease H"/>
    <property type="match status" value="1"/>
</dbReference>
<sequence length="618" mass="70142">MASGNLVSLQVPKFSKEKFDNWCIRMKAILGAHDVWEIVENGYDAPKDMSALTQAQKDQFNSIKKKDQKAVSLIHQALDEVTFEKVSNATTAKDLWEKLQAACKGKEKAKKVRLQSLRGEFEAVQMNETEKVSDYISRVMGIANQMRRLDEEVTDLRIIEKILRSVTEKFDYVVTAIEESKDLEDMTVEELSGSLEAHEEKLNRRKKEPMEQVLQSRLSLGDKEQKGGTSQGGRGRGRGHGRSRGRGRGRGGRSVQNTDQSRDENFQFSFLRGRGRGGSRPYQKRYDKSQIQCYTCHKFGHYSWECRFGNNVKANFSQDEDKEVNEEVETTLLLACKDMKNEEKHSWYLDTGASNHMCGNKELFVELDEKVGGNITFGDSSKIPVRGKGKILIRMKDGNHQFISIVYYAPDMKSNILSVGQLLEKGYAVFTKGCSLYLKDFAGSLIAKVSMSKNRMFAMNIHTDVAKCLTSCYKDSSWLWHLRFGHMNFGGLKAMASKRMVKGLPSVNQPDQLCEGCLLGKQSRKSFPKQSQSRATRPLQLVHTDVCGPITPCSFGKNKYFLLFIDDYSRKTWCVEDKVVQLIFVKSHDQMADILTKALKFDDFKKLRSCIGVGKSHV</sequence>
<keyword evidence="1" id="KW-0863">Zinc-finger</keyword>
<evidence type="ECO:0000313" key="5">
    <source>
        <dbReference type="Proteomes" id="UP001054252"/>
    </source>
</evidence>
<dbReference type="AlphaFoldDB" id="A0AAV5IGD9"/>
<dbReference type="EMBL" id="BPVZ01000016">
    <property type="protein sequence ID" value="GKV00982.1"/>
    <property type="molecule type" value="Genomic_DNA"/>
</dbReference>
<dbReference type="Pfam" id="PF14223">
    <property type="entry name" value="Retrotran_gag_2"/>
    <property type="match status" value="1"/>
</dbReference>
<dbReference type="InterPro" id="IPR036397">
    <property type="entry name" value="RNaseH_sf"/>
</dbReference>
<evidence type="ECO:0000256" key="1">
    <source>
        <dbReference type="PROSITE-ProRule" id="PRU00047"/>
    </source>
</evidence>
<evidence type="ECO:0000259" key="3">
    <source>
        <dbReference type="PROSITE" id="PS50158"/>
    </source>
</evidence>
<dbReference type="InterPro" id="IPR012337">
    <property type="entry name" value="RNaseH-like_sf"/>
</dbReference>
<dbReference type="Pfam" id="PF22936">
    <property type="entry name" value="Pol_BBD"/>
    <property type="match status" value="1"/>
</dbReference>
<dbReference type="Pfam" id="PF13976">
    <property type="entry name" value="gag_pre-integrs"/>
    <property type="match status" value="1"/>
</dbReference>
<gene>
    <name evidence="4" type="ORF">SLEP1_g13585</name>
</gene>
<comment type="caution">
    <text evidence="4">The sequence shown here is derived from an EMBL/GenBank/DDBJ whole genome shotgun (WGS) entry which is preliminary data.</text>
</comment>
<keyword evidence="1" id="KW-0862">Zinc</keyword>
<feature type="domain" description="CCHC-type" evidence="3">
    <location>
        <begin position="293"/>
        <end position="307"/>
    </location>
</feature>
<dbReference type="Proteomes" id="UP001054252">
    <property type="component" value="Unassembled WGS sequence"/>
</dbReference>
<name>A0AAV5IGD9_9ROSI</name>
<dbReference type="PANTHER" id="PTHR35317">
    <property type="entry name" value="OS04G0629600 PROTEIN"/>
    <property type="match status" value="1"/>
</dbReference>
<accession>A0AAV5IGD9</accession>
<dbReference type="InterPro" id="IPR036875">
    <property type="entry name" value="Znf_CCHC_sf"/>
</dbReference>
<organism evidence="4 5">
    <name type="scientific">Rubroshorea leprosula</name>
    <dbReference type="NCBI Taxonomy" id="152421"/>
    <lineage>
        <taxon>Eukaryota</taxon>
        <taxon>Viridiplantae</taxon>
        <taxon>Streptophyta</taxon>
        <taxon>Embryophyta</taxon>
        <taxon>Tracheophyta</taxon>
        <taxon>Spermatophyta</taxon>
        <taxon>Magnoliopsida</taxon>
        <taxon>eudicotyledons</taxon>
        <taxon>Gunneridae</taxon>
        <taxon>Pentapetalae</taxon>
        <taxon>rosids</taxon>
        <taxon>malvids</taxon>
        <taxon>Malvales</taxon>
        <taxon>Dipterocarpaceae</taxon>
        <taxon>Rubroshorea</taxon>
    </lineage>
</organism>
<keyword evidence="5" id="KW-1185">Reference proteome</keyword>
<dbReference type="SUPFAM" id="SSF53098">
    <property type="entry name" value="Ribonuclease H-like"/>
    <property type="match status" value="1"/>
</dbReference>
<proteinExistence type="predicted"/>
<keyword evidence="1" id="KW-0479">Metal-binding</keyword>
<dbReference type="GO" id="GO:0008270">
    <property type="term" value="F:zinc ion binding"/>
    <property type="evidence" value="ECO:0007669"/>
    <property type="project" value="UniProtKB-KW"/>
</dbReference>
<evidence type="ECO:0000256" key="2">
    <source>
        <dbReference type="SAM" id="MobiDB-lite"/>
    </source>
</evidence>
<dbReference type="PROSITE" id="PS50158">
    <property type="entry name" value="ZF_CCHC"/>
    <property type="match status" value="1"/>
</dbReference>
<evidence type="ECO:0000313" key="4">
    <source>
        <dbReference type="EMBL" id="GKV00982.1"/>
    </source>
</evidence>
<dbReference type="GO" id="GO:0003676">
    <property type="term" value="F:nucleic acid binding"/>
    <property type="evidence" value="ECO:0007669"/>
    <property type="project" value="InterPro"/>
</dbReference>
<dbReference type="InterPro" id="IPR001878">
    <property type="entry name" value="Znf_CCHC"/>
</dbReference>